<dbReference type="FunFam" id="3.30.70.870:FF:000001">
    <property type="entry name" value="Elongation factor G"/>
    <property type="match status" value="1"/>
</dbReference>
<dbReference type="CDD" id="cd01886">
    <property type="entry name" value="EF-G"/>
    <property type="match status" value="1"/>
</dbReference>
<dbReference type="Gene3D" id="2.40.30.10">
    <property type="entry name" value="Translation factors"/>
    <property type="match status" value="1"/>
</dbReference>
<dbReference type="EMBL" id="SDJR01000002">
    <property type="protein sequence ID" value="RXR27455.1"/>
    <property type="molecule type" value="Genomic_DNA"/>
</dbReference>
<dbReference type="InterPro" id="IPR009022">
    <property type="entry name" value="EFG_III"/>
</dbReference>
<dbReference type="GO" id="GO:0003924">
    <property type="term" value="F:GTPase activity"/>
    <property type="evidence" value="ECO:0007669"/>
    <property type="project" value="InterPro"/>
</dbReference>
<dbReference type="CDD" id="cd16262">
    <property type="entry name" value="EFG_III"/>
    <property type="match status" value="1"/>
</dbReference>
<dbReference type="AlphaFoldDB" id="A0A4Q1KQN1"/>
<name>A0A4Q1KQN1_9CELL</name>
<dbReference type="EMBL" id="SDJQ01000019">
    <property type="protein sequence ID" value="RXR32317.1"/>
    <property type="molecule type" value="Genomic_DNA"/>
</dbReference>
<protein>
    <recommendedName>
        <fullName evidence="7 8">Elongation factor G</fullName>
        <shortName evidence="7">EF-G</shortName>
    </recommendedName>
</protein>
<dbReference type="FunFam" id="2.40.30.10:FF:000006">
    <property type="entry name" value="Elongation factor G"/>
    <property type="match status" value="1"/>
</dbReference>
<dbReference type="Gene3D" id="3.30.70.240">
    <property type="match status" value="1"/>
</dbReference>
<dbReference type="SUPFAM" id="SSF50447">
    <property type="entry name" value="Translation proteins"/>
    <property type="match status" value="1"/>
</dbReference>
<keyword evidence="3 7" id="KW-0251">Elongation factor</keyword>
<comment type="subcellular location">
    <subcellularLocation>
        <location evidence="7">Cytoplasm</location>
    </subcellularLocation>
</comment>
<dbReference type="InterPro" id="IPR047872">
    <property type="entry name" value="EFG_IV"/>
</dbReference>
<feature type="binding site" evidence="7">
    <location>
        <begin position="83"/>
        <end position="87"/>
    </location>
    <ligand>
        <name>GTP</name>
        <dbReference type="ChEBI" id="CHEBI:37565"/>
    </ligand>
</feature>
<dbReference type="InterPro" id="IPR009000">
    <property type="entry name" value="Transl_B-barrel_sf"/>
</dbReference>
<dbReference type="Proteomes" id="UP000290517">
    <property type="component" value="Unassembled WGS sequence"/>
</dbReference>
<dbReference type="Pfam" id="PF00009">
    <property type="entry name" value="GTP_EFTU"/>
    <property type="match status" value="1"/>
</dbReference>
<dbReference type="NCBIfam" id="TIGR00231">
    <property type="entry name" value="small_GTP"/>
    <property type="match status" value="1"/>
</dbReference>
<evidence type="ECO:0000256" key="1">
    <source>
        <dbReference type="ARBA" id="ARBA00005870"/>
    </source>
</evidence>
<feature type="binding site" evidence="7">
    <location>
        <begin position="19"/>
        <end position="26"/>
    </location>
    <ligand>
        <name>GTP</name>
        <dbReference type="ChEBI" id="CHEBI:37565"/>
    </ligand>
</feature>
<evidence type="ECO:0000256" key="5">
    <source>
        <dbReference type="ARBA" id="ARBA00023134"/>
    </source>
</evidence>
<feature type="domain" description="Tr-type G" evidence="9">
    <location>
        <begin position="10"/>
        <end position="286"/>
    </location>
</feature>
<dbReference type="PROSITE" id="PS51722">
    <property type="entry name" value="G_TR_2"/>
    <property type="match status" value="1"/>
</dbReference>
<proteinExistence type="inferred from homology"/>
<organism evidence="11 12">
    <name type="scientific">Oerskovia turbata</name>
    <dbReference type="NCBI Taxonomy" id="1713"/>
    <lineage>
        <taxon>Bacteria</taxon>
        <taxon>Bacillati</taxon>
        <taxon>Actinomycetota</taxon>
        <taxon>Actinomycetes</taxon>
        <taxon>Micrococcales</taxon>
        <taxon>Cellulomonadaceae</taxon>
        <taxon>Oerskovia</taxon>
    </lineage>
</organism>
<dbReference type="GO" id="GO:0003746">
    <property type="term" value="F:translation elongation factor activity"/>
    <property type="evidence" value="ECO:0007669"/>
    <property type="project" value="UniProtKB-UniRule"/>
</dbReference>
<dbReference type="Gene3D" id="3.30.70.870">
    <property type="entry name" value="Elongation Factor G (Translational Gtpase), domain 3"/>
    <property type="match status" value="1"/>
</dbReference>
<evidence type="ECO:0000313" key="10">
    <source>
        <dbReference type="EMBL" id="RXR27455.1"/>
    </source>
</evidence>
<dbReference type="HAMAP" id="MF_00054_B">
    <property type="entry name" value="EF_G_EF_2_B"/>
    <property type="match status" value="1"/>
</dbReference>
<evidence type="ECO:0000256" key="8">
    <source>
        <dbReference type="NCBIfam" id="TIGR00484"/>
    </source>
</evidence>
<keyword evidence="5 7" id="KW-0342">GTP-binding</keyword>
<dbReference type="InterPro" id="IPR020568">
    <property type="entry name" value="Ribosomal_Su5_D2-typ_SF"/>
</dbReference>
<dbReference type="FunFam" id="3.30.230.10:FF:000003">
    <property type="entry name" value="Elongation factor G"/>
    <property type="match status" value="1"/>
</dbReference>
<dbReference type="STRING" id="1713.GCA_000718325_02439"/>
<dbReference type="NCBIfam" id="NF009381">
    <property type="entry name" value="PRK12740.1-5"/>
    <property type="match status" value="1"/>
</dbReference>
<accession>A0A4Q1KQN1</accession>
<dbReference type="InterPro" id="IPR035649">
    <property type="entry name" value="EFG_V"/>
</dbReference>
<dbReference type="CDD" id="cd04088">
    <property type="entry name" value="EFG_mtEFG_II"/>
    <property type="match status" value="1"/>
</dbReference>
<dbReference type="InterPro" id="IPR014721">
    <property type="entry name" value="Ribsml_uS5_D2-typ_fold_subgr"/>
</dbReference>
<dbReference type="InterPro" id="IPR004540">
    <property type="entry name" value="Transl_elong_EFG/EF2"/>
</dbReference>
<dbReference type="PRINTS" id="PR00315">
    <property type="entry name" value="ELONGATNFCT"/>
</dbReference>
<dbReference type="PANTHER" id="PTHR43261">
    <property type="entry name" value="TRANSLATION ELONGATION FACTOR G-RELATED"/>
    <property type="match status" value="1"/>
</dbReference>
<dbReference type="InterPro" id="IPR000795">
    <property type="entry name" value="T_Tr_GTP-bd_dom"/>
</dbReference>
<evidence type="ECO:0000256" key="3">
    <source>
        <dbReference type="ARBA" id="ARBA00022768"/>
    </source>
</evidence>
<dbReference type="PANTHER" id="PTHR43261:SF1">
    <property type="entry name" value="RIBOSOME-RELEASING FACTOR 2, MITOCHONDRIAL"/>
    <property type="match status" value="1"/>
</dbReference>
<dbReference type="GO" id="GO:0005525">
    <property type="term" value="F:GTP binding"/>
    <property type="evidence" value="ECO:0007669"/>
    <property type="project" value="UniProtKB-UniRule"/>
</dbReference>
<sequence length="701" mass="77315">MALDVLTDLNKVRNIGIMAHIDAGKTTTTERILFYTGVNYKIGETHDGASTTDWMEQEKERGITITSAAVTCFWNKNQINIIDTPGHVDFTVEVERSLRVLDGAVAVFDGKEGVEPQSETVWRQADKYNVPRICFVNKMDKLGADFYFTVDTIVNRLKAKPLVIQLPIGSESDFTGVVDLLEMRALVWRGETKMGEAYEVEEIPADLLEKAQTYRAELVENVAEADEELLEKYLNGEELTVAEIKSAIRKLTVSGEAFPVLCGSAFKNKGVQPMLDAVIDFLPSPLDVPAINGHDVKDEEKVVERHPDATEPFSALAFKVASHPFFGKLTYVRVYSGQVTPGTQVLNATKGKKERLGKIFQMHSNKENAVELGSAGHIYAFIGLKDTTTGDTLCDIANPVVLESMTFPEPVIDVAIEPKTKADQEKLSVAIQKLAEEDPTFRVKLDEETGQTVIGGMGELHLDILVDRMRREFNVEANVGKPQVAYRETIRRTAEKIDYTHKKQTGGSGQFAKVQVTFEPLDLTEGGELYEFKNAVTGGRIPREYIPSVDAGIQAALQLGVLAGFPLVGVKATLIDGAYHDVDSSEMAFKIAGSMVLKEGVKRADPVLLEPVMAVEVRTPEEYMGDVIGDLNSRRGMIQSMEDATGVKVVRAQVPLSEMFGYIGDLRSKTQGRAVYSMSFDSYAEVPRNVAEEIIKKTRGE</sequence>
<dbReference type="InterPro" id="IPR031157">
    <property type="entry name" value="G_TR_CS"/>
</dbReference>
<evidence type="ECO:0000256" key="7">
    <source>
        <dbReference type="HAMAP-Rule" id="MF_00054"/>
    </source>
</evidence>
<dbReference type="SUPFAM" id="SSF54211">
    <property type="entry name" value="Ribosomal protein S5 domain 2-like"/>
    <property type="match status" value="1"/>
</dbReference>
<dbReference type="InterPro" id="IPR041095">
    <property type="entry name" value="EFG_II"/>
</dbReference>
<dbReference type="SMART" id="SM00838">
    <property type="entry name" value="EFG_C"/>
    <property type="match status" value="1"/>
</dbReference>
<evidence type="ECO:0000256" key="4">
    <source>
        <dbReference type="ARBA" id="ARBA00022917"/>
    </source>
</evidence>
<comment type="function">
    <text evidence="6 7">Catalyzes the GTP-dependent ribosomal translocation step during translation elongation. During this step, the ribosome changes from the pre-translocational (PRE) to the post-translocational (POST) state as the newly formed A-site-bound peptidyl-tRNA and P-site-bound deacylated tRNA move to the P and E sites, respectively. Catalyzes the coordinated movement of the two tRNA molecules, the mRNA and conformational changes in the ribosome.</text>
</comment>
<keyword evidence="2 7" id="KW-0547">Nucleotide-binding</keyword>
<dbReference type="InterPro" id="IPR000640">
    <property type="entry name" value="EFG_V-like"/>
</dbReference>
<evidence type="ECO:0000256" key="6">
    <source>
        <dbReference type="ARBA" id="ARBA00024731"/>
    </source>
</evidence>
<dbReference type="InterPro" id="IPR005225">
    <property type="entry name" value="Small_GTP-bd"/>
</dbReference>
<dbReference type="GO" id="GO:0005737">
    <property type="term" value="C:cytoplasm"/>
    <property type="evidence" value="ECO:0007669"/>
    <property type="project" value="UniProtKB-SubCell"/>
</dbReference>
<dbReference type="CDD" id="cd03713">
    <property type="entry name" value="EFG_mtEFG_C"/>
    <property type="match status" value="1"/>
</dbReference>
<dbReference type="Pfam" id="PF03144">
    <property type="entry name" value="GTP_EFTU_D2"/>
    <property type="match status" value="1"/>
</dbReference>
<keyword evidence="4 7" id="KW-0648">Protein biosynthesis</keyword>
<evidence type="ECO:0000259" key="9">
    <source>
        <dbReference type="PROSITE" id="PS51722"/>
    </source>
</evidence>
<evidence type="ECO:0000313" key="13">
    <source>
        <dbReference type="Proteomes" id="UP000290517"/>
    </source>
</evidence>
<dbReference type="Gene3D" id="3.40.50.300">
    <property type="entry name" value="P-loop containing nucleotide triphosphate hydrolases"/>
    <property type="match status" value="1"/>
</dbReference>
<dbReference type="FunFam" id="3.30.70.240:FF:000001">
    <property type="entry name" value="Elongation factor G"/>
    <property type="match status" value="1"/>
</dbReference>
<dbReference type="Pfam" id="PF14492">
    <property type="entry name" value="EFG_III"/>
    <property type="match status" value="1"/>
</dbReference>
<reference evidence="12 13" key="1">
    <citation type="submission" date="2019-01" db="EMBL/GenBank/DDBJ databases">
        <title>Oerskovia turbata Genome sequencing and assembly.</title>
        <authorList>
            <person name="Dou T."/>
        </authorList>
    </citation>
    <scope>NUCLEOTIDE SEQUENCE [LARGE SCALE GENOMIC DNA]</scope>
    <source>
        <strain evidence="11 12">JCM12123</strain>
        <strain evidence="10 13">JCM3160</strain>
    </source>
</reference>
<dbReference type="NCBIfam" id="TIGR00484">
    <property type="entry name" value="EF-G"/>
    <property type="match status" value="1"/>
</dbReference>
<dbReference type="RefSeq" id="WP_030151941.1">
    <property type="nucleotide sequence ID" value="NZ_JOFV01000010.1"/>
</dbReference>
<dbReference type="CDD" id="cd01434">
    <property type="entry name" value="EFG_mtEFG1_IV"/>
    <property type="match status" value="1"/>
</dbReference>
<evidence type="ECO:0000313" key="11">
    <source>
        <dbReference type="EMBL" id="RXR32317.1"/>
    </source>
</evidence>
<keyword evidence="7" id="KW-0963">Cytoplasm</keyword>
<gene>
    <name evidence="7 11" type="primary">fusA</name>
    <name evidence="10" type="ORF">EQW73_03240</name>
    <name evidence="11" type="ORF">EQW78_14605</name>
</gene>
<dbReference type="OrthoDB" id="9801472at2"/>
<dbReference type="SUPFAM" id="SSF52540">
    <property type="entry name" value="P-loop containing nucleoside triphosphate hydrolases"/>
    <property type="match status" value="1"/>
</dbReference>
<dbReference type="Gene3D" id="3.30.230.10">
    <property type="match status" value="1"/>
</dbReference>
<keyword evidence="13" id="KW-1185">Reference proteome</keyword>
<dbReference type="Pfam" id="PF00679">
    <property type="entry name" value="EFG_C"/>
    <property type="match status" value="1"/>
</dbReference>
<feature type="binding site" evidence="7">
    <location>
        <begin position="137"/>
        <end position="140"/>
    </location>
    <ligand>
        <name>GTP</name>
        <dbReference type="ChEBI" id="CHEBI:37565"/>
    </ligand>
</feature>
<evidence type="ECO:0000256" key="2">
    <source>
        <dbReference type="ARBA" id="ARBA00022741"/>
    </source>
</evidence>
<dbReference type="InterPro" id="IPR005517">
    <property type="entry name" value="Transl_elong_EFG/EF2_IV"/>
</dbReference>
<comment type="similarity">
    <text evidence="1 7">Belongs to the TRAFAC class translation factor GTPase superfamily. Classic translation factor GTPase family. EF-G/EF-2 subfamily.</text>
</comment>
<dbReference type="InterPro" id="IPR035647">
    <property type="entry name" value="EFG_III/V"/>
</dbReference>
<comment type="caution">
    <text evidence="11">The sequence shown here is derived from an EMBL/GenBank/DDBJ whole genome shotgun (WGS) entry which is preliminary data.</text>
</comment>
<dbReference type="GO" id="GO:0032790">
    <property type="term" value="P:ribosome disassembly"/>
    <property type="evidence" value="ECO:0007669"/>
    <property type="project" value="TreeGrafter"/>
</dbReference>
<dbReference type="PROSITE" id="PS00301">
    <property type="entry name" value="G_TR_1"/>
    <property type="match status" value="1"/>
</dbReference>
<evidence type="ECO:0000313" key="12">
    <source>
        <dbReference type="Proteomes" id="UP000289805"/>
    </source>
</evidence>
<dbReference type="InterPro" id="IPR004161">
    <property type="entry name" value="EFTu-like_2"/>
</dbReference>
<dbReference type="Pfam" id="PF03764">
    <property type="entry name" value="EFG_IV"/>
    <property type="match status" value="1"/>
</dbReference>
<dbReference type="SMART" id="SM00889">
    <property type="entry name" value="EFG_IV"/>
    <property type="match status" value="1"/>
</dbReference>
<dbReference type="Proteomes" id="UP000289805">
    <property type="component" value="Unassembled WGS sequence"/>
</dbReference>
<dbReference type="FunFam" id="3.40.50.300:FF:000029">
    <property type="entry name" value="Elongation factor G"/>
    <property type="match status" value="1"/>
</dbReference>
<dbReference type="SUPFAM" id="SSF54980">
    <property type="entry name" value="EF-G C-terminal domain-like"/>
    <property type="match status" value="2"/>
</dbReference>
<dbReference type="InterPro" id="IPR027417">
    <property type="entry name" value="P-loop_NTPase"/>
</dbReference>